<feature type="region of interest" description="Disordered" evidence="1">
    <location>
        <begin position="185"/>
        <end position="213"/>
    </location>
</feature>
<gene>
    <name evidence="2" type="ORF">UFOVP125_6</name>
</gene>
<organism evidence="2">
    <name type="scientific">uncultured Caudovirales phage</name>
    <dbReference type="NCBI Taxonomy" id="2100421"/>
    <lineage>
        <taxon>Viruses</taxon>
        <taxon>Duplodnaviria</taxon>
        <taxon>Heunggongvirae</taxon>
        <taxon>Uroviricota</taxon>
        <taxon>Caudoviricetes</taxon>
        <taxon>Peduoviridae</taxon>
        <taxon>Maltschvirus</taxon>
        <taxon>Maltschvirus maltsch</taxon>
    </lineage>
</organism>
<sequence>MNKALAALAAYAPNAERDIVPQFFAEGGQPDAQNLLDLYQRADMQKALKDLGEVGSGLTPAKPRVLSLEKVGAPSQPQSLRQMSVVPQLAAILRARGMHLAEGGQPDHAHPNYDGIPVFRTGGLDGFGGKYVEGKGDGTSDDITAMLANGEYVFSADVVAALGNGSNKAGAEKLNEMVRAIRARARSAPPDKLPPDAKSPLEYLKSSKGKKHG</sequence>
<dbReference type="EMBL" id="LR796253">
    <property type="protein sequence ID" value="CAB4131796.1"/>
    <property type="molecule type" value="Genomic_DNA"/>
</dbReference>
<name>A0A6J5LF31_9CAUD</name>
<proteinExistence type="predicted"/>
<evidence type="ECO:0000256" key="1">
    <source>
        <dbReference type="SAM" id="MobiDB-lite"/>
    </source>
</evidence>
<accession>A0A6J5LF31</accession>
<evidence type="ECO:0000313" key="2">
    <source>
        <dbReference type="EMBL" id="CAB4131796.1"/>
    </source>
</evidence>
<reference evidence="2" key="1">
    <citation type="submission" date="2020-04" db="EMBL/GenBank/DDBJ databases">
        <authorList>
            <person name="Chiriac C."/>
            <person name="Salcher M."/>
            <person name="Ghai R."/>
            <person name="Kavagutti S V."/>
        </authorList>
    </citation>
    <scope>NUCLEOTIDE SEQUENCE</scope>
</reference>
<protein>
    <submittedName>
        <fullName evidence="2">Uncharacterized protein</fullName>
    </submittedName>
</protein>